<keyword evidence="8" id="KW-0061">Asparagine biosynthesis</keyword>
<dbReference type="GO" id="GO:0005829">
    <property type="term" value="C:cytosol"/>
    <property type="evidence" value="ECO:0007669"/>
    <property type="project" value="TreeGrafter"/>
</dbReference>
<dbReference type="EC" id="6.3.5.4" evidence="3"/>
<evidence type="ECO:0000256" key="1">
    <source>
        <dbReference type="ARBA" id="ARBA00005187"/>
    </source>
</evidence>
<dbReference type="GO" id="GO:0004066">
    <property type="term" value="F:asparagine synthase (glutamine-hydrolyzing) activity"/>
    <property type="evidence" value="ECO:0007669"/>
    <property type="project" value="UniProtKB-EC"/>
</dbReference>
<feature type="binding site" evidence="9">
    <location>
        <position position="288"/>
    </location>
    <ligand>
        <name>ATP</name>
        <dbReference type="ChEBI" id="CHEBI:30616"/>
    </ligand>
</feature>
<dbReference type="InterPro" id="IPR006426">
    <property type="entry name" value="Asn_synth_AEB"/>
</dbReference>
<sequence>MCGIAGMVGAREAPSRAVLERMVATLAHRGPDGVGFHLAPPIGLAHTRLSIIDLDGGQPIHNEDRTVWVVLNGEIFNYIELRADLEYRGHRFYTHSDTEVLVHLYEEYGCDLVEHLNGQFAFALWDSVRERLVLARDRVGIRPLFYAQIGRTLFFGSEVKTLLACPGVPRRLDVKALAEVFTYWAPIGQRTAFEGIQSLRPGHFLVWQGEAIRTVRYWDWTFPSRAAPVVTDADAAAEELRALLIDAVRLQLRADVPVGAYLSGGLDSSTIAALIKNYTQAPLRTFSIGFDDDEFDESAHQRTMVAHLGTEHTTLQCQAGAIRDAFPRMVWHAETPLLRTAATPLMLLSETVRASGYKVVLTGEGADEIFGGYDLFKEAKIRRFWGSQPQSRWRPRLLERLYPYLRHSPGAQGAFASRFYGQGIDQPDLPYFSHMPRWSTTKRTWQFFSGDVRATLKDWDSLDAVNAILPSDIATWRPLSRDQYIEAHTLLSGYLLSSQGDRAAMANSVEARVPFLDHRVIEFASRLAPTLKLRGLNEKYILKRAVRDIVPSSIVSRTKQPYRAPDSASFFVQGKSADYVDDLLSETKLRQAGYFEPVAVRRLFEKCRKGDAIGFSDNMAFVGILSTMLLDELLVRAPDVAVPTPLRREAPVAMVQRGNRAIDQRAG</sequence>
<gene>
    <name evidence="12" type="ORF">A2W18_13090</name>
</gene>
<dbReference type="PIRSF" id="PIRSF001589">
    <property type="entry name" value="Asn_synthetase_glu-h"/>
    <property type="match status" value="1"/>
</dbReference>
<dbReference type="InterPro" id="IPR029055">
    <property type="entry name" value="Ntn_hydrolases_N"/>
</dbReference>
<dbReference type="InterPro" id="IPR033738">
    <property type="entry name" value="AsnB_N"/>
</dbReference>
<dbReference type="Proteomes" id="UP000179076">
    <property type="component" value="Unassembled WGS sequence"/>
</dbReference>
<evidence type="ECO:0000256" key="4">
    <source>
        <dbReference type="ARBA" id="ARBA00022741"/>
    </source>
</evidence>
<dbReference type="InterPro" id="IPR017932">
    <property type="entry name" value="GATase_2_dom"/>
</dbReference>
<evidence type="ECO:0000313" key="13">
    <source>
        <dbReference type="Proteomes" id="UP000179076"/>
    </source>
</evidence>
<reference evidence="12 13" key="1">
    <citation type="journal article" date="2016" name="Nat. Commun.">
        <title>Thousands of microbial genomes shed light on interconnected biogeochemical processes in an aquifer system.</title>
        <authorList>
            <person name="Anantharaman K."/>
            <person name="Brown C.T."/>
            <person name="Hug L.A."/>
            <person name="Sharon I."/>
            <person name="Castelle C.J."/>
            <person name="Probst A.J."/>
            <person name="Thomas B.C."/>
            <person name="Singh A."/>
            <person name="Wilkins M.J."/>
            <person name="Karaoz U."/>
            <person name="Brodie E.L."/>
            <person name="Williams K.H."/>
            <person name="Hubbard S.S."/>
            <person name="Banfield J.F."/>
        </authorList>
    </citation>
    <scope>NUCLEOTIDE SEQUENCE [LARGE SCALE GENOMIC DNA]</scope>
</reference>
<dbReference type="InterPro" id="IPR051786">
    <property type="entry name" value="ASN_synthetase/amidase"/>
</dbReference>
<dbReference type="EMBL" id="MFSP01000163">
    <property type="protein sequence ID" value="OGI63021.1"/>
    <property type="molecule type" value="Genomic_DNA"/>
</dbReference>
<feature type="site" description="Important for beta-aspartyl-AMP intermediate formation" evidence="10">
    <location>
        <position position="364"/>
    </location>
</feature>
<organism evidence="12 13">
    <name type="scientific">Candidatus Muproteobacteria bacterium RBG_16_60_9</name>
    <dbReference type="NCBI Taxonomy" id="1817755"/>
    <lineage>
        <taxon>Bacteria</taxon>
        <taxon>Pseudomonadati</taxon>
        <taxon>Pseudomonadota</taxon>
        <taxon>Candidatus Muproteobacteria</taxon>
    </lineage>
</organism>
<evidence type="ECO:0000256" key="5">
    <source>
        <dbReference type="ARBA" id="ARBA00022840"/>
    </source>
</evidence>
<protein>
    <recommendedName>
        <fullName evidence="3">asparagine synthase (glutamine-hydrolyzing)</fullName>
        <ecNumber evidence="3">6.3.5.4</ecNumber>
    </recommendedName>
</protein>
<evidence type="ECO:0000256" key="10">
    <source>
        <dbReference type="PIRSR" id="PIRSR001589-3"/>
    </source>
</evidence>
<feature type="active site" description="For GATase activity" evidence="8">
    <location>
        <position position="2"/>
    </location>
</feature>
<comment type="similarity">
    <text evidence="2">Belongs to the asparagine synthetase family.</text>
</comment>
<evidence type="ECO:0000259" key="11">
    <source>
        <dbReference type="PROSITE" id="PS51278"/>
    </source>
</evidence>
<dbReference type="CDD" id="cd01991">
    <property type="entry name" value="Asn_synthase_B_C"/>
    <property type="match status" value="1"/>
</dbReference>
<dbReference type="GO" id="GO:0005524">
    <property type="term" value="F:ATP binding"/>
    <property type="evidence" value="ECO:0007669"/>
    <property type="project" value="UniProtKB-KW"/>
</dbReference>
<dbReference type="Gene3D" id="3.60.20.10">
    <property type="entry name" value="Glutamine Phosphoribosylpyrophosphate, subunit 1, domain 1"/>
    <property type="match status" value="1"/>
</dbReference>
<dbReference type="PANTHER" id="PTHR43284">
    <property type="entry name" value="ASPARAGINE SYNTHETASE (GLUTAMINE-HYDROLYZING)"/>
    <property type="match status" value="1"/>
</dbReference>
<dbReference type="GO" id="GO:0006529">
    <property type="term" value="P:asparagine biosynthetic process"/>
    <property type="evidence" value="ECO:0007669"/>
    <property type="project" value="UniProtKB-KW"/>
</dbReference>
<dbReference type="SUPFAM" id="SSF56235">
    <property type="entry name" value="N-terminal nucleophile aminohydrolases (Ntn hydrolases)"/>
    <property type="match status" value="1"/>
</dbReference>
<dbReference type="Gene3D" id="3.40.50.620">
    <property type="entry name" value="HUPs"/>
    <property type="match status" value="2"/>
</dbReference>
<comment type="catalytic activity">
    <reaction evidence="7">
        <text>L-aspartate + L-glutamine + ATP + H2O = L-asparagine + L-glutamate + AMP + diphosphate + H(+)</text>
        <dbReference type="Rhea" id="RHEA:12228"/>
        <dbReference type="ChEBI" id="CHEBI:15377"/>
        <dbReference type="ChEBI" id="CHEBI:15378"/>
        <dbReference type="ChEBI" id="CHEBI:29985"/>
        <dbReference type="ChEBI" id="CHEBI:29991"/>
        <dbReference type="ChEBI" id="CHEBI:30616"/>
        <dbReference type="ChEBI" id="CHEBI:33019"/>
        <dbReference type="ChEBI" id="CHEBI:58048"/>
        <dbReference type="ChEBI" id="CHEBI:58359"/>
        <dbReference type="ChEBI" id="CHEBI:456215"/>
        <dbReference type="EC" id="6.3.5.4"/>
    </reaction>
</comment>
<evidence type="ECO:0000256" key="8">
    <source>
        <dbReference type="PIRSR" id="PIRSR001589-1"/>
    </source>
</evidence>
<name>A0A1F6UZV6_9PROT</name>
<evidence type="ECO:0000256" key="3">
    <source>
        <dbReference type="ARBA" id="ARBA00012737"/>
    </source>
</evidence>
<feature type="binding site" evidence="9">
    <location>
        <position position="97"/>
    </location>
    <ligand>
        <name>L-glutamine</name>
        <dbReference type="ChEBI" id="CHEBI:58359"/>
    </ligand>
</feature>
<comment type="pathway">
    <text evidence="1">Amino-acid biosynthesis; L-asparagine biosynthesis; L-asparagine from L-aspartate (L-Gln route): step 1/1.</text>
</comment>
<evidence type="ECO:0000256" key="9">
    <source>
        <dbReference type="PIRSR" id="PIRSR001589-2"/>
    </source>
</evidence>
<accession>A0A1F6UZV6</accession>
<evidence type="ECO:0000256" key="6">
    <source>
        <dbReference type="ARBA" id="ARBA00022962"/>
    </source>
</evidence>
<keyword evidence="6 8" id="KW-0315">Glutamine amidotransferase</keyword>
<dbReference type="SUPFAM" id="SSF52402">
    <property type="entry name" value="Adenine nucleotide alpha hydrolases-like"/>
    <property type="match status" value="1"/>
</dbReference>
<dbReference type="InterPro" id="IPR001962">
    <property type="entry name" value="Asn_synthase"/>
</dbReference>
<dbReference type="PROSITE" id="PS51278">
    <property type="entry name" value="GATASE_TYPE_2"/>
    <property type="match status" value="1"/>
</dbReference>
<dbReference type="Pfam" id="PF13537">
    <property type="entry name" value="GATase_7"/>
    <property type="match status" value="1"/>
</dbReference>
<dbReference type="AlphaFoldDB" id="A0A1F6UZV6"/>
<dbReference type="CDD" id="cd00712">
    <property type="entry name" value="AsnB"/>
    <property type="match status" value="1"/>
</dbReference>
<proteinExistence type="inferred from homology"/>
<dbReference type="NCBIfam" id="TIGR01536">
    <property type="entry name" value="asn_synth_AEB"/>
    <property type="match status" value="1"/>
</dbReference>
<comment type="caution">
    <text evidence="12">The sequence shown here is derived from an EMBL/GenBank/DDBJ whole genome shotgun (WGS) entry which is preliminary data.</text>
</comment>
<feature type="domain" description="Glutamine amidotransferase type-2" evidence="11">
    <location>
        <begin position="2"/>
        <end position="210"/>
    </location>
</feature>
<keyword evidence="8" id="KW-0028">Amino-acid biosynthesis</keyword>
<keyword evidence="4 9" id="KW-0547">Nucleotide-binding</keyword>
<keyword evidence="5 9" id="KW-0067">ATP-binding</keyword>
<dbReference type="Pfam" id="PF00733">
    <property type="entry name" value="Asn_synthase"/>
    <property type="match status" value="1"/>
</dbReference>
<evidence type="ECO:0000256" key="7">
    <source>
        <dbReference type="ARBA" id="ARBA00048741"/>
    </source>
</evidence>
<dbReference type="PANTHER" id="PTHR43284:SF1">
    <property type="entry name" value="ASPARAGINE SYNTHETASE"/>
    <property type="match status" value="1"/>
</dbReference>
<dbReference type="InterPro" id="IPR014729">
    <property type="entry name" value="Rossmann-like_a/b/a_fold"/>
</dbReference>
<evidence type="ECO:0000256" key="2">
    <source>
        <dbReference type="ARBA" id="ARBA00005752"/>
    </source>
</evidence>
<evidence type="ECO:0000313" key="12">
    <source>
        <dbReference type="EMBL" id="OGI63021.1"/>
    </source>
</evidence>